<evidence type="ECO:0000313" key="1">
    <source>
        <dbReference type="EMBL" id="NYZ18557.1"/>
    </source>
</evidence>
<dbReference type="Proteomes" id="UP000584642">
    <property type="component" value="Unassembled WGS sequence"/>
</dbReference>
<dbReference type="EMBL" id="JABFDB010000001">
    <property type="protein sequence ID" value="NYZ18557.1"/>
    <property type="molecule type" value="Genomic_DNA"/>
</dbReference>
<organism evidence="1 2">
    <name type="scientific">Azospirillum oleiclasticum</name>
    <dbReference type="NCBI Taxonomy" id="2735135"/>
    <lineage>
        <taxon>Bacteria</taxon>
        <taxon>Pseudomonadati</taxon>
        <taxon>Pseudomonadota</taxon>
        <taxon>Alphaproteobacteria</taxon>
        <taxon>Rhodospirillales</taxon>
        <taxon>Azospirillaceae</taxon>
        <taxon>Azospirillum</taxon>
    </lineage>
</organism>
<name>A0ABX2T2L8_9PROT</name>
<protein>
    <submittedName>
        <fullName evidence="1">Uncharacterized protein</fullName>
    </submittedName>
</protein>
<reference evidence="1 2" key="1">
    <citation type="submission" date="2020-05" db="EMBL/GenBank/DDBJ databases">
        <title>Azospirillum oleiclasticum sp. nov, a nitrogen-fixing and heavy crude oil-emulsifying bacterium isolated from the crude oil of Yumen Oilfield.</title>
        <authorList>
            <person name="Wu D."/>
            <person name="Cai M."/>
            <person name="Zhang X."/>
        </authorList>
    </citation>
    <scope>NUCLEOTIDE SEQUENCE [LARGE SCALE GENOMIC DNA]</scope>
    <source>
        <strain evidence="1 2">ROY-1-1-2</strain>
    </source>
</reference>
<proteinExistence type="predicted"/>
<evidence type="ECO:0000313" key="2">
    <source>
        <dbReference type="Proteomes" id="UP000584642"/>
    </source>
</evidence>
<sequence>MSKKRVQVGQVYQTVGSSVGRTWRVKATVDLFGIPHARIVSTEDEGDVKTLSCTVLIDAAHYRLVEAAPAAA</sequence>
<keyword evidence="2" id="KW-1185">Reference proteome</keyword>
<gene>
    <name evidence="1" type="ORF">HND93_02440</name>
</gene>
<dbReference type="RefSeq" id="WP_180280289.1">
    <property type="nucleotide sequence ID" value="NZ_JABFDB010000001.1"/>
</dbReference>
<accession>A0ABX2T2L8</accession>
<comment type="caution">
    <text evidence="1">The sequence shown here is derived from an EMBL/GenBank/DDBJ whole genome shotgun (WGS) entry which is preliminary data.</text>
</comment>